<dbReference type="GO" id="GO:0071731">
    <property type="term" value="P:response to nitric oxide"/>
    <property type="evidence" value="ECO:0007669"/>
    <property type="project" value="TreeGrafter"/>
</dbReference>
<dbReference type="InterPro" id="IPR004255">
    <property type="entry name" value="O-acyltransferase_WSD1_N"/>
</dbReference>
<sequence>MRLPNLLDAAVTQVNPRDADFVYNESAGHLKHLVGVYFFETSQHPAAEFTQAQAVDWVTARLGHNRMFTHRIQHTPLGLGHPYWVPDPNLDVGDHVRVNAISEPGWAPFQEMLSALLTSRMDLSRPPWELHFFTGIEGLDALPGRLTAVVLKSHHSAADGIAIRMLGEAIFSDAQRPRKSAPAIRFLRGRLFTRSALSFPGQLIQFAKSIPGNRAAARAVVEAKSAGEWDECIYESTSTRFNCKVSGSALVEPIILAGNEVRHVKNAVPGATVNDVLLAVVGCAMARYLTEKSEAPRGSLFAMVPRSMRKQEEWESANQLVNLSVNMHTTITDPLKRLALIAGSARSEKARTSHTAVRRMSTVLETLPAPIARLMAYSRHHDDYSPDGPRYQHTMVSNIPLSVNGLTLNGATGTAVLANQAPVDGDGLRHFMVAASGGNLTLNVIADAATMPDLGHYLELLRASFEELKEAAKTRELESNSTVIAS</sequence>
<dbReference type="GO" id="GO:0051701">
    <property type="term" value="P:biological process involved in interaction with host"/>
    <property type="evidence" value="ECO:0007669"/>
    <property type="project" value="TreeGrafter"/>
</dbReference>
<dbReference type="EMBL" id="MRBO01000533">
    <property type="protein sequence ID" value="KAB2583591.1"/>
    <property type="molecule type" value="Genomic_DNA"/>
</dbReference>
<dbReference type="PANTHER" id="PTHR31650:SF1">
    <property type="entry name" value="WAX ESTER SYNTHASE_DIACYLGLYCEROL ACYLTRANSFERASE 4-RELATED"/>
    <property type="match status" value="1"/>
</dbReference>
<evidence type="ECO:0000313" key="14">
    <source>
        <dbReference type="Proteomes" id="UP000325576"/>
    </source>
</evidence>
<organism evidence="13 14">
    <name type="scientific">Rhodococcus erythropolis</name>
    <name type="common">Arthrobacter picolinophilus</name>
    <dbReference type="NCBI Taxonomy" id="1833"/>
    <lineage>
        <taxon>Bacteria</taxon>
        <taxon>Bacillati</taxon>
        <taxon>Actinomycetota</taxon>
        <taxon>Actinomycetes</taxon>
        <taxon>Mycobacteriales</taxon>
        <taxon>Nocardiaceae</taxon>
        <taxon>Rhodococcus</taxon>
        <taxon>Rhodococcus erythropolis group</taxon>
    </lineage>
</organism>
<comment type="catalytic activity">
    <reaction evidence="10">
        <text>an acyl-CoA + a 1,2-diacyl-sn-glycerol = a triacyl-sn-glycerol + CoA</text>
        <dbReference type="Rhea" id="RHEA:10868"/>
        <dbReference type="ChEBI" id="CHEBI:17815"/>
        <dbReference type="ChEBI" id="CHEBI:57287"/>
        <dbReference type="ChEBI" id="CHEBI:58342"/>
        <dbReference type="ChEBI" id="CHEBI:64615"/>
        <dbReference type="EC" id="2.3.1.20"/>
    </reaction>
</comment>
<evidence type="ECO:0000256" key="8">
    <source>
        <dbReference type="ARBA" id="ARBA00023098"/>
    </source>
</evidence>
<keyword evidence="7" id="KW-0319">Glycerol metabolism</keyword>
<evidence type="ECO:0000313" key="13">
    <source>
        <dbReference type="EMBL" id="KAB2583591.1"/>
    </source>
</evidence>
<comment type="pathway">
    <text evidence="1">Glycerolipid metabolism; triacylglycerol biosynthesis.</text>
</comment>
<evidence type="ECO:0000259" key="12">
    <source>
        <dbReference type="Pfam" id="PF06974"/>
    </source>
</evidence>
<proteinExistence type="inferred from homology"/>
<evidence type="ECO:0000256" key="3">
    <source>
        <dbReference type="ARBA" id="ARBA00009587"/>
    </source>
</evidence>
<feature type="domain" description="O-acyltransferase WSD1 C-terminal" evidence="12">
    <location>
        <begin position="318"/>
        <end position="469"/>
    </location>
</feature>
<evidence type="ECO:0000256" key="5">
    <source>
        <dbReference type="ARBA" id="ARBA00022516"/>
    </source>
</evidence>
<dbReference type="UniPathway" id="UPA00282"/>
<keyword evidence="5" id="KW-0444">Lipid biosynthesis</keyword>
<dbReference type="Proteomes" id="UP000325576">
    <property type="component" value="Unassembled WGS sequence"/>
</dbReference>
<dbReference type="InterPro" id="IPR045034">
    <property type="entry name" value="O-acyltransferase_WSD1-like"/>
</dbReference>
<protein>
    <recommendedName>
        <fullName evidence="4">diacylglycerol O-acyltransferase</fullName>
        <ecNumber evidence="4">2.3.1.20</ecNumber>
    </recommendedName>
</protein>
<keyword evidence="6 13" id="KW-0808">Transferase</keyword>
<evidence type="ECO:0000256" key="9">
    <source>
        <dbReference type="ARBA" id="ARBA00023315"/>
    </source>
</evidence>
<evidence type="ECO:0000256" key="2">
    <source>
        <dbReference type="ARBA" id="ARBA00005189"/>
    </source>
</evidence>
<dbReference type="GO" id="GO:0001666">
    <property type="term" value="P:response to hypoxia"/>
    <property type="evidence" value="ECO:0007669"/>
    <property type="project" value="TreeGrafter"/>
</dbReference>
<evidence type="ECO:0000256" key="1">
    <source>
        <dbReference type="ARBA" id="ARBA00004771"/>
    </source>
</evidence>
<dbReference type="GO" id="GO:0019432">
    <property type="term" value="P:triglyceride biosynthetic process"/>
    <property type="evidence" value="ECO:0007669"/>
    <property type="project" value="UniProtKB-UniPathway"/>
</dbReference>
<comment type="caution">
    <text evidence="13">The sequence shown here is derived from an EMBL/GenBank/DDBJ whole genome shotgun (WGS) entry which is preliminary data.</text>
</comment>
<evidence type="ECO:0000256" key="6">
    <source>
        <dbReference type="ARBA" id="ARBA00022679"/>
    </source>
</evidence>
<feature type="domain" description="O-acyltransferase WSD1-like N-terminal" evidence="11">
    <location>
        <begin position="15"/>
        <end position="276"/>
    </location>
</feature>
<comment type="pathway">
    <text evidence="2">Lipid metabolism.</text>
</comment>
<keyword evidence="8" id="KW-0443">Lipid metabolism</keyword>
<dbReference type="Pfam" id="PF03007">
    <property type="entry name" value="WS_DGAT_cat"/>
    <property type="match status" value="1"/>
</dbReference>
<dbReference type="GO" id="GO:0004144">
    <property type="term" value="F:diacylglycerol O-acyltransferase activity"/>
    <property type="evidence" value="ECO:0007669"/>
    <property type="project" value="UniProtKB-EC"/>
</dbReference>
<evidence type="ECO:0000256" key="7">
    <source>
        <dbReference type="ARBA" id="ARBA00022798"/>
    </source>
</evidence>
<evidence type="ECO:0000259" key="11">
    <source>
        <dbReference type="Pfam" id="PF03007"/>
    </source>
</evidence>
<keyword evidence="9 13" id="KW-0012">Acyltransferase</keyword>
<reference evidence="13 14" key="1">
    <citation type="journal article" date="2017" name="Poromechanics V (2013)">
        <title>Genomic Characterization of the Arsenic-Tolerant Actinobacterium, &lt;i&gt;Rhodococcus erythropolis&lt;/i&gt; S43.</title>
        <authorList>
            <person name="Retamal-Morales G."/>
            <person name="Mehnert M."/>
            <person name="Schwabe R."/>
            <person name="Tischler D."/>
            <person name="Schloemann M."/>
            <person name="Levican G.J."/>
        </authorList>
    </citation>
    <scope>NUCLEOTIDE SEQUENCE [LARGE SCALE GENOMIC DNA]</scope>
    <source>
        <strain evidence="13 14">S43</strain>
    </source>
</reference>
<evidence type="ECO:0000256" key="10">
    <source>
        <dbReference type="ARBA" id="ARBA00048109"/>
    </source>
</evidence>
<name>A0A5N5E1K1_RHOER</name>
<gene>
    <name evidence="13" type="ORF">BS297_19850</name>
</gene>
<accession>A0A5N5E1K1</accession>
<dbReference type="Pfam" id="PF06974">
    <property type="entry name" value="WS_DGAT_C"/>
    <property type="match status" value="1"/>
</dbReference>
<dbReference type="AlphaFoldDB" id="A0A5N5E1K1"/>
<dbReference type="InterPro" id="IPR009721">
    <property type="entry name" value="O-acyltransferase_WSD1_C"/>
</dbReference>
<dbReference type="GO" id="GO:0006071">
    <property type="term" value="P:glycerol metabolic process"/>
    <property type="evidence" value="ECO:0007669"/>
    <property type="project" value="UniProtKB-KW"/>
</dbReference>
<dbReference type="EC" id="2.3.1.20" evidence="4"/>
<dbReference type="GO" id="GO:0005886">
    <property type="term" value="C:plasma membrane"/>
    <property type="evidence" value="ECO:0007669"/>
    <property type="project" value="TreeGrafter"/>
</dbReference>
<comment type="similarity">
    <text evidence="3">Belongs to the long-chain O-acyltransferase family.</text>
</comment>
<dbReference type="PANTHER" id="PTHR31650">
    <property type="entry name" value="O-ACYLTRANSFERASE (WSD1-LIKE) FAMILY PROTEIN"/>
    <property type="match status" value="1"/>
</dbReference>
<dbReference type="RefSeq" id="WP_151531732.1">
    <property type="nucleotide sequence ID" value="NZ_JBEXIN010000009.1"/>
</dbReference>
<evidence type="ECO:0000256" key="4">
    <source>
        <dbReference type="ARBA" id="ARBA00013244"/>
    </source>
</evidence>